<sequence>MWSTTTFTTLYDTLRATHLRKHIATTSVSLNLDGNEISQLQNFLGHEDKIHKNYYRQPIIMDDIVKMSKLLEIAQGDSTKSNAEECNTEKTIIHTTQRQNISENNTFSTPERPTKNSSTNQESDENSNGSCYNPMDLEESNGDSDDSSHYQITKKRKRRRLLDKPKVKNPWSTPERAAVRSVFREYISCQGRNNSYPTNQQPQNAIDTTSALKDRSPK</sequence>
<accession>A0A9N9X1W8</accession>
<feature type="compositionally biased region" description="Polar residues" evidence="1">
    <location>
        <begin position="191"/>
        <end position="211"/>
    </location>
</feature>
<reference evidence="2" key="2">
    <citation type="submission" date="2022-10" db="EMBL/GenBank/DDBJ databases">
        <authorList>
            <consortium name="ENA_rothamsted_submissions"/>
            <consortium name="culmorum"/>
            <person name="King R."/>
        </authorList>
    </citation>
    <scope>NUCLEOTIDE SEQUENCE</scope>
</reference>
<dbReference type="OrthoDB" id="6783985at2759"/>
<evidence type="ECO:0000256" key="1">
    <source>
        <dbReference type="SAM" id="MobiDB-lite"/>
    </source>
</evidence>
<organism evidence="2 3">
    <name type="scientific">Phaedon cochleariae</name>
    <name type="common">Mustard beetle</name>
    <dbReference type="NCBI Taxonomy" id="80249"/>
    <lineage>
        <taxon>Eukaryota</taxon>
        <taxon>Metazoa</taxon>
        <taxon>Ecdysozoa</taxon>
        <taxon>Arthropoda</taxon>
        <taxon>Hexapoda</taxon>
        <taxon>Insecta</taxon>
        <taxon>Pterygota</taxon>
        <taxon>Neoptera</taxon>
        <taxon>Endopterygota</taxon>
        <taxon>Coleoptera</taxon>
        <taxon>Polyphaga</taxon>
        <taxon>Cucujiformia</taxon>
        <taxon>Chrysomeloidea</taxon>
        <taxon>Chrysomelidae</taxon>
        <taxon>Chrysomelinae</taxon>
        <taxon>Chrysomelini</taxon>
        <taxon>Phaedon</taxon>
    </lineage>
</organism>
<dbReference type="Proteomes" id="UP001153737">
    <property type="component" value="Chromosome 5"/>
</dbReference>
<reference evidence="2" key="1">
    <citation type="submission" date="2022-01" db="EMBL/GenBank/DDBJ databases">
        <authorList>
            <person name="King R."/>
        </authorList>
    </citation>
    <scope>NUCLEOTIDE SEQUENCE</scope>
</reference>
<feature type="compositionally biased region" description="Basic residues" evidence="1">
    <location>
        <begin position="152"/>
        <end position="161"/>
    </location>
</feature>
<keyword evidence="3" id="KW-1185">Reference proteome</keyword>
<feature type="region of interest" description="Disordered" evidence="1">
    <location>
        <begin position="77"/>
        <end position="173"/>
    </location>
</feature>
<feature type="compositionally biased region" description="Polar residues" evidence="1">
    <location>
        <begin position="77"/>
        <end position="86"/>
    </location>
</feature>
<feature type="region of interest" description="Disordered" evidence="1">
    <location>
        <begin position="191"/>
        <end position="218"/>
    </location>
</feature>
<dbReference type="AlphaFoldDB" id="A0A9N9X1W8"/>
<feature type="compositionally biased region" description="Acidic residues" evidence="1">
    <location>
        <begin position="136"/>
        <end position="145"/>
    </location>
</feature>
<dbReference type="EMBL" id="OU896711">
    <property type="protein sequence ID" value="CAG9822308.1"/>
    <property type="molecule type" value="Genomic_DNA"/>
</dbReference>
<evidence type="ECO:0000313" key="2">
    <source>
        <dbReference type="EMBL" id="CAG9822308.1"/>
    </source>
</evidence>
<name>A0A9N9X1W8_PHACE</name>
<evidence type="ECO:0000313" key="3">
    <source>
        <dbReference type="Proteomes" id="UP001153737"/>
    </source>
</evidence>
<gene>
    <name evidence="2" type="ORF">PHAECO_LOCUS8913</name>
</gene>
<feature type="compositionally biased region" description="Polar residues" evidence="1">
    <location>
        <begin position="93"/>
        <end position="131"/>
    </location>
</feature>
<protein>
    <submittedName>
        <fullName evidence="2">Uncharacterized protein</fullName>
    </submittedName>
</protein>
<dbReference type="PANTHER" id="PTHR33480">
    <property type="entry name" value="SET DOMAIN-CONTAINING PROTEIN-RELATED"/>
    <property type="match status" value="1"/>
</dbReference>
<proteinExistence type="predicted"/>